<dbReference type="AlphaFoldDB" id="A0A9D1E4X3"/>
<comment type="caution">
    <text evidence="2">The sequence shown here is derived from an EMBL/GenBank/DDBJ whole genome shotgun (WGS) entry which is preliminary data.</text>
</comment>
<accession>A0A9D1E4X3</accession>
<dbReference type="Pfam" id="PF06686">
    <property type="entry name" value="SpoIIIAC"/>
    <property type="match status" value="1"/>
</dbReference>
<organism evidence="2 3">
    <name type="scientific">Candidatus Fimimonas gallinarum</name>
    <dbReference type="NCBI Taxonomy" id="2840821"/>
    <lineage>
        <taxon>Bacteria</taxon>
        <taxon>Pseudomonadati</taxon>
        <taxon>Myxococcota</taxon>
        <taxon>Myxococcia</taxon>
        <taxon>Myxococcales</taxon>
        <taxon>Cystobacterineae</taxon>
        <taxon>Myxococcaceae</taxon>
        <taxon>Myxococcaceae incertae sedis</taxon>
        <taxon>Candidatus Fimimonas</taxon>
    </lineage>
</organism>
<sequence>MDFTVILKLVALGIVTAFSGMLLKKAGKEEIATVVSIAGLIAAFVILLDMVAQLYATLKSLFEL</sequence>
<dbReference type="EMBL" id="DVHL01000044">
    <property type="protein sequence ID" value="HIR66271.1"/>
    <property type="molecule type" value="Genomic_DNA"/>
</dbReference>
<dbReference type="Proteomes" id="UP000824200">
    <property type="component" value="Unassembled WGS sequence"/>
</dbReference>
<feature type="transmembrane region" description="Helical" evidence="1">
    <location>
        <begin position="6"/>
        <end position="23"/>
    </location>
</feature>
<name>A0A9D1E4X3_9BACT</name>
<protein>
    <submittedName>
        <fullName evidence="2">Stage III sporulation AC/AD family protein</fullName>
    </submittedName>
</protein>
<feature type="transmembrane region" description="Helical" evidence="1">
    <location>
        <begin position="35"/>
        <end position="56"/>
    </location>
</feature>
<reference evidence="2" key="1">
    <citation type="submission" date="2020-10" db="EMBL/GenBank/DDBJ databases">
        <authorList>
            <person name="Gilroy R."/>
        </authorList>
    </citation>
    <scope>NUCLEOTIDE SEQUENCE</scope>
    <source>
        <strain evidence="2">CHK121-14286</strain>
    </source>
</reference>
<keyword evidence="1" id="KW-0812">Transmembrane</keyword>
<gene>
    <name evidence="2" type="ORF">IAC95_05280</name>
</gene>
<evidence type="ECO:0000313" key="3">
    <source>
        <dbReference type="Proteomes" id="UP000824200"/>
    </source>
</evidence>
<keyword evidence="1" id="KW-1133">Transmembrane helix</keyword>
<proteinExistence type="predicted"/>
<evidence type="ECO:0000313" key="2">
    <source>
        <dbReference type="EMBL" id="HIR66271.1"/>
    </source>
</evidence>
<dbReference type="InterPro" id="IPR025664">
    <property type="entry name" value="Spore_III_AC/AD"/>
</dbReference>
<keyword evidence="1" id="KW-0472">Membrane</keyword>
<reference evidence="2" key="2">
    <citation type="journal article" date="2021" name="PeerJ">
        <title>Extensive microbial diversity within the chicken gut microbiome revealed by metagenomics and culture.</title>
        <authorList>
            <person name="Gilroy R."/>
            <person name="Ravi A."/>
            <person name="Getino M."/>
            <person name="Pursley I."/>
            <person name="Horton D.L."/>
            <person name="Alikhan N.F."/>
            <person name="Baker D."/>
            <person name="Gharbi K."/>
            <person name="Hall N."/>
            <person name="Watson M."/>
            <person name="Adriaenssens E.M."/>
            <person name="Foster-Nyarko E."/>
            <person name="Jarju S."/>
            <person name="Secka A."/>
            <person name="Antonio M."/>
            <person name="Oren A."/>
            <person name="Chaudhuri R.R."/>
            <person name="La Ragione R."/>
            <person name="Hildebrand F."/>
            <person name="Pallen M.J."/>
        </authorList>
    </citation>
    <scope>NUCLEOTIDE SEQUENCE</scope>
    <source>
        <strain evidence="2">CHK121-14286</strain>
    </source>
</reference>
<evidence type="ECO:0000256" key="1">
    <source>
        <dbReference type="SAM" id="Phobius"/>
    </source>
</evidence>